<sequence>MKNNMENKGLLVTNEMIEKANLGDEITLTATDHLILLTKSKITAMDLIQTIDSLAEITQAYLEILEKNCGGCEDCGHCEELEREIIQLPEYLLEIADIPVDAKLCAYVEEGNGVVHVEQADYEHDIADIPPHLLALFENYGICIGELDALLVKGELLHG</sequence>
<dbReference type="EMBL" id="JAQIFT010000033">
    <property type="protein sequence ID" value="MDA3731409.1"/>
    <property type="molecule type" value="Genomic_DNA"/>
</dbReference>
<dbReference type="AlphaFoldDB" id="A0AA42DM06"/>
<keyword evidence="2" id="KW-1185">Reference proteome</keyword>
<protein>
    <submittedName>
        <fullName evidence="1">Uncharacterized protein</fullName>
    </submittedName>
</protein>
<evidence type="ECO:0000313" key="1">
    <source>
        <dbReference type="EMBL" id="MDA3731409.1"/>
    </source>
</evidence>
<accession>A0AA42DM06</accession>
<organism evidence="1 2">
    <name type="scientific">Holtiella tumoricola</name>
    <dbReference type="NCBI Taxonomy" id="3018743"/>
    <lineage>
        <taxon>Bacteria</taxon>
        <taxon>Bacillati</taxon>
        <taxon>Bacillota</taxon>
        <taxon>Clostridia</taxon>
        <taxon>Lachnospirales</taxon>
        <taxon>Cellulosilyticaceae</taxon>
        <taxon>Holtiella</taxon>
    </lineage>
</organism>
<reference evidence="1" key="1">
    <citation type="journal article" date="2023" name="Int. J. Syst. Evol. Microbiol.">
        <title>&lt;i&gt;Holtiella tumoricola&lt;/i&gt; gen. nov. sp. nov., isolated from a human clinical sample.</title>
        <authorList>
            <person name="Allen-Vercoe E."/>
            <person name="Daigneault M.C."/>
            <person name="Vancuren S.J."/>
            <person name="Cochrane K."/>
            <person name="O'Neal L.L."/>
            <person name="Sankaranarayanan K."/>
            <person name="Lawson P.A."/>
        </authorList>
    </citation>
    <scope>NUCLEOTIDE SEQUENCE</scope>
    <source>
        <strain evidence="1">CC70A</strain>
    </source>
</reference>
<gene>
    <name evidence="1" type="ORF">PBV87_07960</name>
</gene>
<proteinExistence type="predicted"/>
<evidence type="ECO:0000313" key="2">
    <source>
        <dbReference type="Proteomes" id="UP001169242"/>
    </source>
</evidence>
<comment type="caution">
    <text evidence="1">The sequence shown here is derived from an EMBL/GenBank/DDBJ whole genome shotgun (WGS) entry which is preliminary data.</text>
</comment>
<dbReference type="Proteomes" id="UP001169242">
    <property type="component" value="Unassembled WGS sequence"/>
</dbReference>
<dbReference type="RefSeq" id="WP_271011794.1">
    <property type="nucleotide sequence ID" value="NZ_JAQIFT010000033.1"/>
</dbReference>
<name>A0AA42DM06_9FIRM</name>